<dbReference type="PANTHER" id="PTHR36122:SF2">
    <property type="entry name" value="NICOTINAMIDE RIBOSIDE TRANSPORTER PNUC"/>
    <property type="match status" value="1"/>
</dbReference>
<keyword evidence="6" id="KW-1003">Cell membrane</keyword>
<dbReference type="GO" id="GO:0005886">
    <property type="term" value="C:plasma membrane"/>
    <property type="evidence" value="ECO:0007669"/>
    <property type="project" value="UniProtKB-SubCell"/>
</dbReference>
<sequence length="250" mass="27593">MDLSPQNDSTPTAPPTLRIGRDGLVLATLTVAASVLAATMYLGGLAGWLEAVAFISGAVCVWLTVRENVWNFPIGLLNVAVFAVVFFRVGLYGDAGLQIVYFVLGVIGWYLWLYGGQRRTALTISRVSRQEAIVVTIVGIALTILLWQTLHLLGGSASFWDALTTSLSLCAQWLLNRKRLESWYCWIAVDLIYIPLYLYKDLRLTSLLYAIFLCMATMGFLQWRARSRALLRATTDRSAPPPQASAEAAI</sequence>
<reference evidence="11 12" key="1">
    <citation type="submission" date="2020-10" db="EMBL/GenBank/DDBJ databases">
        <title>Wide distribution of Phycisphaera-like planctomycetes from WD2101 soil group in peatlands and genome analysis of the first cultivated representative.</title>
        <authorList>
            <person name="Dedysh S.N."/>
            <person name="Beletsky A.V."/>
            <person name="Ivanova A."/>
            <person name="Kulichevskaya I.S."/>
            <person name="Suzina N.E."/>
            <person name="Philippov D.A."/>
            <person name="Rakitin A.L."/>
            <person name="Mardanov A.V."/>
            <person name="Ravin N.V."/>
        </authorList>
    </citation>
    <scope>NUCLEOTIDE SEQUENCE [LARGE SCALE GENOMIC DNA]</scope>
    <source>
        <strain evidence="11 12">M1803</strain>
    </source>
</reference>
<evidence type="ECO:0000256" key="2">
    <source>
        <dbReference type="ARBA" id="ARBA00004651"/>
    </source>
</evidence>
<keyword evidence="7 10" id="KW-0812">Transmembrane</keyword>
<evidence type="ECO:0000256" key="9">
    <source>
        <dbReference type="ARBA" id="ARBA00023136"/>
    </source>
</evidence>
<feature type="transmembrane region" description="Helical" evidence="10">
    <location>
        <begin position="48"/>
        <end position="65"/>
    </location>
</feature>
<accession>A0A7M2WTF0</accession>
<dbReference type="Pfam" id="PF04973">
    <property type="entry name" value="NMN_transporter"/>
    <property type="match status" value="1"/>
</dbReference>
<dbReference type="AlphaFoldDB" id="A0A7M2WTF0"/>
<evidence type="ECO:0000313" key="11">
    <source>
        <dbReference type="EMBL" id="QOV88746.1"/>
    </source>
</evidence>
<evidence type="ECO:0000256" key="3">
    <source>
        <dbReference type="ARBA" id="ARBA00006669"/>
    </source>
</evidence>
<gene>
    <name evidence="11" type="ORF">IPV69_21330</name>
</gene>
<organism evidence="11 12">
    <name type="scientific">Humisphaera borealis</name>
    <dbReference type="NCBI Taxonomy" id="2807512"/>
    <lineage>
        <taxon>Bacteria</taxon>
        <taxon>Pseudomonadati</taxon>
        <taxon>Planctomycetota</taxon>
        <taxon>Phycisphaerae</taxon>
        <taxon>Tepidisphaerales</taxon>
        <taxon>Tepidisphaeraceae</taxon>
        <taxon>Humisphaera</taxon>
    </lineage>
</organism>
<comment type="function">
    <text evidence="1">Required for nicotinamide riboside transport across the inner membrane.</text>
</comment>
<evidence type="ECO:0000313" key="12">
    <source>
        <dbReference type="Proteomes" id="UP000593765"/>
    </source>
</evidence>
<protein>
    <recommendedName>
        <fullName evidence="4">Nicotinamide riboside transporter PnuC</fullName>
    </recommendedName>
</protein>
<keyword evidence="8 10" id="KW-1133">Transmembrane helix</keyword>
<evidence type="ECO:0000256" key="8">
    <source>
        <dbReference type="ARBA" id="ARBA00022989"/>
    </source>
</evidence>
<evidence type="ECO:0000256" key="6">
    <source>
        <dbReference type="ARBA" id="ARBA00022475"/>
    </source>
</evidence>
<dbReference type="Proteomes" id="UP000593765">
    <property type="component" value="Chromosome"/>
</dbReference>
<proteinExistence type="inferred from homology"/>
<feature type="transmembrane region" description="Helical" evidence="10">
    <location>
        <begin position="72"/>
        <end position="89"/>
    </location>
</feature>
<dbReference type="RefSeq" id="WP_206291749.1">
    <property type="nucleotide sequence ID" value="NZ_CP063458.1"/>
</dbReference>
<keyword evidence="9 10" id="KW-0472">Membrane</keyword>
<name>A0A7M2WTF0_9BACT</name>
<dbReference type="InterPro" id="IPR006419">
    <property type="entry name" value="NMN_transpt_PnuC"/>
</dbReference>
<dbReference type="NCBIfam" id="TIGR01528">
    <property type="entry name" value="NMN_trans_PnuC"/>
    <property type="match status" value="1"/>
</dbReference>
<evidence type="ECO:0000256" key="4">
    <source>
        <dbReference type="ARBA" id="ARBA00017522"/>
    </source>
</evidence>
<evidence type="ECO:0000256" key="7">
    <source>
        <dbReference type="ARBA" id="ARBA00022692"/>
    </source>
</evidence>
<comment type="subcellular location">
    <subcellularLocation>
        <location evidence="2">Cell membrane</location>
        <topology evidence="2">Multi-pass membrane protein</topology>
    </subcellularLocation>
</comment>
<feature type="transmembrane region" description="Helical" evidence="10">
    <location>
        <begin position="133"/>
        <end position="153"/>
    </location>
</feature>
<dbReference type="PANTHER" id="PTHR36122">
    <property type="entry name" value="NICOTINAMIDE RIBOSIDE TRANSPORTER PNUC"/>
    <property type="match status" value="1"/>
</dbReference>
<dbReference type="EMBL" id="CP063458">
    <property type="protein sequence ID" value="QOV88746.1"/>
    <property type="molecule type" value="Genomic_DNA"/>
</dbReference>
<dbReference type="KEGG" id="hbs:IPV69_21330"/>
<feature type="transmembrane region" description="Helical" evidence="10">
    <location>
        <begin position="206"/>
        <end position="223"/>
    </location>
</feature>
<evidence type="ECO:0000256" key="5">
    <source>
        <dbReference type="ARBA" id="ARBA00022448"/>
    </source>
</evidence>
<keyword evidence="5" id="KW-0813">Transport</keyword>
<feature type="transmembrane region" description="Helical" evidence="10">
    <location>
        <begin position="95"/>
        <end position="113"/>
    </location>
</feature>
<evidence type="ECO:0000256" key="10">
    <source>
        <dbReference type="SAM" id="Phobius"/>
    </source>
</evidence>
<keyword evidence="12" id="KW-1185">Reference proteome</keyword>
<comment type="similarity">
    <text evidence="3">Belongs to the nicotinamide ribonucleoside (NR) uptake permease (TC 4.B.1) family.</text>
</comment>
<evidence type="ECO:0000256" key="1">
    <source>
        <dbReference type="ARBA" id="ARBA00002672"/>
    </source>
</evidence>
<dbReference type="GO" id="GO:0034257">
    <property type="term" value="F:nicotinamide riboside transmembrane transporter activity"/>
    <property type="evidence" value="ECO:0007669"/>
    <property type="project" value="InterPro"/>
</dbReference>